<dbReference type="eggNOG" id="COG0823">
    <property type="taxonomic scope" value="Bacteria"/>
</dbReference>
<dbReference type="InterPro" id="IPR011042">
    <property type="entry name" value="6-blade_b-propeller_TolB-like"/>
</dbReference>
<evidence type="ECO:0000256" key="1">
    <source>
        <dbReference type="ARBA" id="ARBA00004442"/>
    </source>
</evidence>
<dbReference type="eggNOG" id="COG2885">
    <property type="taxonomic scope" value="Bacteria"/>
</dbReference>
<dbReference type="InterPro" id="IPR011990">
    <property type="entry name" value="TPR-like_helical_dom_sf"/>
</dbReference>
<evidence type="ECO:0000256" key="3">
    <source>
        <dbReference type="ARBA" id="ARBA00023237"/>
    </source>
</evidence>
<dbReference type="SUPFAM" id="SSF49464">
    <property type="entry name" value="Carboxypeptidase regulatory domain-like"/>
    <property type="match status" value="1"/>
</dbReference>
<dbReference type="PATRIC" id="fig|1279009.4.peg.243"/>
<dbReference type="Gene3D" id="2.60.40.1120">
    <property type="entry name" value="Carboxypeptidase-like, regulatory domain"/>
    <property type="match status" value="1"/>
</dbReference>
<dbReference type="SUPFAM" id="SSF103088">
    <property type="entry name" value="OmpA-like"/>
    <property type="match status" value="1"/>
</dbReference>
<evidence type="ECO:0000256" key="5">
    <source>
        <dbReference type="PROSITE-ProRule" id="PRU00473"/>
    </source>
</evidence>
<dbReference type="InterPro" id="IPR008969">
    <property type="entry name" value="CarboxyPept-like_regulatory"/>
</dbReference>
<dbReference type="Gene3D" id="1.25.40.10">
    <property type="entry name" value="Tetratricopeptide repeat domain"/>
    <property type="match status" value="1"/>
</dbReference>
<gene>
    <name evidence="8" type="primary">oprF_1</name>
    <name evidence="8" type="ORF">ADICEAN_00240</name>
</gene>
<dbReference type="PRINTS" id="PR01021">
    <property type="entry name" value="OMPADOMAIN"/>
</dbReference>
<dbReference type="InterPro" id="IPR006665">
    <property type="entry name" value="OmpA-like"/>
</dbReference>
<dbReference type="Proteomes" id="UP000011910">
    <property type="component" value="Unassembled WGS sequence"/>
</dbReference>
<feature type="domain" description="OmpA-like" evidence="7">
    <location>
        <begin position="541"/>
        <end position="658"/>
    </location>
</feature>
<organism evidence="8 9">
    <name type="scientific">Cesiribacter andamanensis AMV16</name>
    <dbReference type="NCBI Taxonomy" id="1279009"/>
    <lineage>
        <taxon>Bacteria</taxon>
        <taxon>Pseudomonadati</taxon>
        <taxon>Bacteroidota</taxon>
        <taxon>Cytophagia</taxon>
        <taxon>Cytophagales</taxon>
        <taxon>Cesiribacteraceae</taxon>
        <taxon>Cesiribacter</taxon>
    </lineage>
</organism>
<dbReference type="InterPro" id="IPR036737">
    <property type="entry name" value="OmpA-like_sf"/>
</dbReference>
<dbReference type="PANTHER" id="PTHR30329">
    <property type="entry name" value="STATOR ELEMENT OF FLAGELLAR MOTOR COMPLEX"/>
    <property type="match status" value="1"/>
</dbReference>
<proteinExistence type="predicted"/>
<dbReference type="InterPro" id="IPR011659">
    <property type="entry name" value="WD40"/>
</dbReference>
<dbReference type="InterPro" id="IPR019734">
    <property type="entry name" value="TPR_rpt"/>
</dbReference>
<dbReference type="CDD" id="cd07185">
    <property type="entry name" value="OmpA_C-like"/>
    <property type="match status" value="1"/>
</dbReference>
<keyword evidence="2 5" id="KW-0472">Membrane</keyword>
<dbReference type="InterPro" id="IPR006664">
    <property type="entry name" value="OMP_bac"/>
</dbReference>
<comment type="caution">
    <text evidence="8">The sequence shown here is derived from an EMBL/GenBank/DDBJ whole genome shotgun (WGS) entry which is preliminary data.</text>
</comment>
<reference evidence="8 9" key="1">
    <citation type="journal article" date="2013" name="Genome Announc.">
        <title>Draft Genome Sequence of Cesiribacter andamanensis Strain AMV16T, Isolated from a Soil Sample from a Mud Volcano in the Andaman Islands, India.</title>
        <authorList>
            <person name="Shivaji S."/>
            <person name="Ara S."/>
            <person name="Begum Z."/>
            <person name="Srinivas T.N."/>
            <person name="Singh A."/>
            <person name="Kumar Pinnaka A."/>
        </authorList>
    </citation>
    <scope>NUCLEOTIDE SEQUENCE [LARGE SCALE GENOMIC DNA]</scope>
    <source>
        <strain evidence="8 9">AMV16</strain>
    </source>
</reference>
<dbReference type="InterPro" id="IPR050330">
    <property type="entry name" value="Bact_OuterMem_StrucFunc"/>
</dbReference>
<dbReference type="PROSITE" id="PS51123">
    <property type="entry name" value="OMPA_2"/>
    <property type="match status" value="1"/>
</dbReference>
<dbReference type="SUPFAM" id="SSF82171">
    <property type="entry name" value="DPP6 N-terminal domain-like"/>
    <property type="match status" value="1"/>
</dbReference>
<dbReference type="GO" id="GO:0009279">
    <property type="term" value="C:cell outer membrane"/>
    <property type="evidence" value="ECO:0007669"/>
    <property type="project" value="UniProtKB-SubCell"/>
</dbReference>
<evidence type="ECO:0000256" key="2">
    <source>
        <dbReference type="ARBA" id="ARBA00023136"/>
    </source>
</evidence>
<dbReference type="PANTHER" id="PTHR30329:SF21">
    <property type="entry name" value="LIPOPROTEIN YIAD-RELATED"/>
    <property type="match status" value="1"/>
</dbReference>
<dbReference type="STRING" id="1279009.ADICEAN_00240"/>
<evidence type="ECO:0000313" key="8">
    <source>
        <dbReference type="EMBL" id="EMR04637.1"/>
    </source>
</evidence>
<accession>M7NBK1</accession>
<dbReference type="AlphaFoldDB" id="M7NBK1"/>
<dbReference type="Pfam" id="PF13414">
    <property type="entry name" value="TPR_11"/>
    <property type="match status" value="1"/>
</dbReference>
<evidence type="ECO:0000313" key="9">
    <source>
        <dbReference type="Proteomes" id="UP000011910"/>
    </source>
</evidence>
<keyword evidence="4" id="KW-0802">TPR repeat</keyword>
<feature type="repeat" description="TPR" evidence="4">
    <location>
        <begin position="24"/>
        <end position="57"/>
    </location>
</feature>
<dbReference type="Gene3D" id="3.30.1330.60">
    <property type="entry name" value="OmpA-like domain"/>
    <property type="match status" value="1"/>
</dbReference>
<feature type="signal peptide" evidence="6">
    <location>
        <begin position="1"/>
        <end position="21"/>
    </location>
</feature>
<evidence type="ECO:0000259" key="7">
    <source>
        <dbReference type="PROSITE" id="PS51123"/>
    </source>
</evidence>
<dbReference type="CDD" id="cd15482">
    <property type="entry name" value="Sialidase_non-viral"/>
    <property type="match status" value="1"/>
</dbReference>
<evidence type="ECO:0000256" key="6">
    <source>
        <dbReference type="SAM" id="SignalP"/>
    </source>
</evidence>
<dbReference type="EMBL" id="AODQ01000003">
    <property type="protein sequence ID" value="EMR04637.1"/>
    <property type="molecule type" value="Genomic_DNA"/>
</dbReference>
<keyword evidence="6" id="KW-0732">Signal</keyword>
<keyword evidence="9" id="KW-1185">Reference proteome</keyword>
<dbReference type="Pfam" id="PF07676">
    <property type="entry name" value="PD40"/>
    <property type="match status" value="3"/>
</dbReference>
<dbReference type="Pfam" id="PF00691">
    <property type="entry name" value="OmpA"/>
    <property type="match status" value="1"/>
</dbReference>
<sequence>MNMRFLFLLMGMLALSGLALGQNFDKFVAKGSAHYSRGEINQSLAAFKEAEKLEPGNVELNLHMGKAYLLSDYKHKSLEYLVKVYKLAPTLEPHIRYMLGLACQYNYMFSDAIEHYEAYAKQAVPNKLDVTLKIRQCQYADEVLQQPVAVDIENLGPTVNSPEHEYSPIITPNQSVLVFTSRRDGSTGGKKTQDNENFEDIYISYRRGDTWTPPKQISKNINFDFHDAAAALTTNGRELYLYIEENGGDLYHSSFNGQEWSKPKALGAPINTPHHETSITVTKDGKRIYFASDRPGGFGNLDIYMSDRQSDGSWGTPVNMGPTVNTSGNEDSPFIHPDGQTLYFSSDGHLGLGGYDVFRSEWTEGGWQKPVNMGYPINTPDDNFHFIMAENRVHGYYTSVQEGGVGKADIYRVTFLDEKMNAILAADRKRREAEGAKKQNLLQQIAQQQQVVVYEGIVRGSDTNKPLQAIITAMHYRTGEVVARTESDAAGNYRLEITEAGDYALSVEAQGYLILSRTLKIPEQSGSLARTVPLALSMKPIQVGISSIMANIFFDFGKASLRTESIGELERIRDFLQNSPKIKIQINGHTDNVGDPTYNKQLSLKRAEAVMNYLLQNGVSASRLTVMGYGQERPIVSNDDEEGGRAMNRRTEIEVVSY</sequence>
<comment type="subcellular location">
    <subcellularLocation>
        <location evidence="1">Cell outer membrane</location>
    </subcellularLocation>
</comment>
<dbReference type="Gene3D" id="2.120.10.30">
    <property type="entry name" value="TolB, C-terminal domain"/>
    <property type="match status" value="1"/>
</dbReference>
<protein>
    <submittedName>
        <fullName evidence="8">Root adhesin</fullName>
    </submittedName>
</protein>
<feature type="chain" id="PRO_5004081901" evidence="6">
    <location>
        <begin position="22"/>
        <end position="658"/>
    </location>
</feature>
<keyword evidence="3" id="KW-0998">Cell outer membrane</keyword>
<dbReference type="SUPFAM" id="SSF48452">
    <property type="entry name" value="TPR-like"/>
    <property type="match status" value="1"/>
</dbReference>
<evidence type="ECO:0000256" key="4">
    <source>
        <dbReference type="PROSITE-ProRule" id="PRU00339"/>
    </source>
</evidence>
<name>M7NBK1_9BACT</name>
<dbReference type="PROSITE" id="PS50005">
    <property type="entry name" value="TPR"/>
    <property type="match status" value="1"/>
</dbReference>